<feature type="compositionally biased region" description="Basic and acidic residues" evidence="1">
    <location>
        <begin position="1291"/>
        <end position="1344"/>
    </location>
</feature>
<dbReference type="Pfam" id="PF11707">
    <property type="entry name" value="Npa1"/>
    <property type="match status" value="1"/>
</dbReference>
<feature type="region of interest" description="Disordered" evidence="1">
    <location>
        <begin position="816"/>
        <end position="840"/>
    </location>
</feature>
<evidence type="ECO:0000313" key="5">
    <source>
        <dbReference type="EMBL" id="QKX59207.1"/>
    </source>
</evidence>
<feature type="region of interest" description="Disordered" evidence="1">
    <location>
        <begin position="1149"/>
        <end position="1209"/>
    </location>
</feature>
<dbReference type="Pfam" id="PF26140">
    <property type="entry name" value="HEAT_URB1"/>
    <property type="match status" value="1"/>
</dbReference>
<protein>
    <submittedName>
        <fullName evidence="5">Uncharacterized protein</fullName>
    </submittedName>
</protein>
<feature type="region of interest" description="Disordered" evidence="1">
    <location>
        <begin position="1"/>
        <end position="26"/>
    </location>
</feature>
<keyword evidence="6" id="KW-1185">Reference proteome</keyword>
<feature type="compositionally biased region" description="Polar residues" evidence="1">
    <location>
        <begin position="1563"/>
        <end position="1572"/>
    </location>
</feature>
<feature type="compositionally biased region" description="Low complexity" evidence="1">
    <location>
        <begin position="1172"/>
        <end position="1187"/>
    </location>
</feature>
<evidence type="ECO:0000259" key="3">
    <source>
        <dbReference type="Pfam" id="PF16201"/>
    </source>
</evidence>
<feature type="compositionally biased region" description="Pro residues" evidence="1">
    <location>
        <begin position="1816"/>
        <end position="1827"/>
    </location>
</feature>
<dbReference type="GO" id="GO:0000463">
    <property type="term" value="P:maturation of LSU-rRNA from tricistronic rRNA transcript (SSU-rRNA, 5.8S rRNA, LSU-rRNA)"/>
    <property type="evidence" value="ECO:0007669"/>
    <property type="project" value="TreeGrafter"/>
</dbReference>
<dbReference type="RefSeq" id="XP_035345385.1">
    <property type="nucleotide sequence ID" value="XM_035489492.1"/>
</dbReference>
<dbReference type="InterPro" id="IPR039844">
    <property type="entry name" value="URB1"/>
</dbReference>
<proteinExistence type="predicted"/>
<feature type="domain" description="URB1 central HEAT repeat" evidence="4">
    <location>
        <begin position="637"/>
        <end position="827"/>
    </location>
</feature>
<dbReference type="GO" id="GO:0000466">
    <property type="term" value="P:maturation of 5.8S rRNA from tricistronic rRNA transcript (SSU-rRNA, 5.8S rRNA, LSU-rRNA)"/>
    <property type="evidence" value="ECO:0007669"/>
    <property type="project" value="TreeGrafter"/>
</dbReference>
<dbReference type="Pfam" id="PF16201">
    <property type="entry name" value="NopRA1"/>
    <property type="match status" value="1"/>
</dbReference>
<feature type="compositionally biased region" description="Basic and acidic residues" evidence="1">
    <location>
        <begin position="1529"/>
        <end position="1539"/>
    </location>
</feature>
<feature type="region of interest" description="Disordered" evidence="1">
    <location>
        <begin position="1906"/>
        <end position="1925"/>
    </location>
</feature>
<dbReference type="InterPro" id="IPR021714">
    <property type="entry name" value="URB1_N"/>
</dbReference>
<feature type="compositionally biased region" description="Basic and acidic residues" evidence="1">
    <location>
        <begin position="1424"/>
        <end position="1449"/>
    </location>
</feature>
<feature type="compositionally biased region" description="Pro residues" evidence="1">
    <location>
        <begin position="1863"/>
        <end position="1878"/>
    </location>
</feature>
<dbReference type="InterPro" id="IPR059018">
    <property type="entry name" value="HEAT_URB1"/>
</dbReference>
<organism evidence="5 6">
    <name type="scientific">Talaromyces rugulosus</name>
    <name type="common">Penicillium rugulosum</name>
    <dbReference type="NCBI Taxonomy" id="121627"/>
    <lineage>
        <taxon>Eukaryota</taxon>
        <taxon>Fungi</taxon>
        <taxon>Dikarya</taxon>
        <taxon>Ascomycota</taxon>
        <taxon>Pezizomycotina</taxon>
        <taxon>Eurotiomycetes</taxon>
        <taxon>Eurotiomycetidae</taxon>
        <taxon>Eurotiales</taxon>
        <taxon>Trichocomaceae</taxon>
        <taxon>Talaromyces</taxon>
        <taxon>Talaromyces sect. Islandici</taxon>
    </lineage>
</organism>
<evidence type="ECO:0000256" key="1">
    <source>
        <dbReference type="SAM" id="MobiDB-lite"/>
    </source>
</evidence>
<feature type="domain" description="URB1 C-terminal" evidence="3">
    <location>
        <begin position="885"/>
        <end position="1077"/>
    </location>
</feature>
<sequence>MARSPSPGHRNKRRRISLEEPSAPTSTAIEISSRQQLQDLLFPQQTPHEAHRGINVFKEFLTSLDQSEADRETARKLQILKDYCDSQTPQKEDAVCFPDLLQTWSLAENNNHENLLVMVPSVLALFLKAVSTQLEFRDFGIALCKSLLHKDQLRLFNRHLTAPKAKEHLLSPCIRLLTEVVSFDGGVAARLVHAKRDITYKRLEQFLTPNKNQLEDDSTQSKKKSTLRRNAMRYVLANMRFLQGPAKSDFIEQHKIIRAFLEFIRRDTRDIVIDVIRAIDRDVAHDSSIARITKTRFFNRWNLERLVTLYGYDKDLDAEESDVSIPNEIHKLLLQICTVPEMGVLLPQNGWYPSSSRDSDAPTAEDEDSIDLGLDAPFHQEKYKEAIPVRNGILSALTQALRPESDTLQTELLLEVFKSAPELVADFFTKRVMFTAEPKATPAWLGESAFLFSTVQLPVPAKCGWKGNSVALPPPISIVADNILPRPLSQKMLTRCLLQNTDPIVTLFAVRLLTAAFRKLRVVLKMFDSDHGRSQPFWDQALQKLVLEFCERCPSIKDVILTFKRTPKEDINQQEAVMELLFMYHDVVPSVACEENFDVTIVMVDILKQLEDSSLSDEDSTAALSLLQSTLHVAHRSASMRWWQQPASFQFSAFTCILKVLVTTPDMNAMKQIRELLQVVLVENSILTNSNASFDALALSLRDSDPDSLLSRLQFLDNCLCRIAKKPVHYEDLVTSLLDGREEGLSALVATVNEQWPFVLKSKDSSKEESIASWLASLLRHLKVAGEDKTALKTVRDNLSELSESKKTRSIFKKAFKGGDETEQQDEEMPDADVKQQTHAHAKSPADLLDIFGMLPVESRNHTELYKWENDEMDVAIEQGQIRDLVLCLCSEYEEIRRQAFTVLTRLMAKLKDSNYTEWRSIYLLIGELRETVNALGFETPLPYVAGEFGASCLTVLTNPLHKMYGKVNKYLQKRPSWETEKIPSYWIDRVILHEPENDDGYLEEVNWLLDLLVNGLRTAQDLEIYRRANVFEHILSLYNTSTLNKSVKSKILHLLFRATQVGGGTTLITRAAVMSWMESRIAASDSETTLLANLARAAYDTSDKARVDAWSGHAVSQALSLCVSLMARRYEIEELLWLRNSPLVTKPDKLPPIEEWMGPIPDPTTRKPSNPKDQPQNDNNNQNRRPNLFETRHISRNSTEDIVLGPPKTAFSSATRLFGRGSIDATDRTSRVNDPDEAKTDRFNFKDKIAKDRDDLERRDNKFVSLQGRRNEREDWNASRPRRTFNQDEQDPKFRRNGDATRWDGKDKPDESGFNRKDKDGRFVKREVQPRGRNEGSWFREEIAPDTGELEDEKPYMKNREWRRGDRQVPDRDWNNRNPRFEQDPEWMDSTDRDEPRQAHTQEDFQRWKEKMKAGSAAPQSQFEEKAEAAPEQHSPEQHKAEPSHLDGELFAANQAHLQMDGGGLDNFFKLLRDSKASQQQQDVSPVAPADTFKKDSISAKASKSSRFAGLFSPPPDSPNKQQQPEPVPEKHRPDRPVSTDADQEGFQRILQMLGGNKSRDGTSQLDSTQSPRPPSYSHLDQNRPTPPPPPGLSSPSRDLLNRQHEFMTPQESVPPRTVLPPPGMESMIPRDPQAQFRDRDNLLRLMQQVKVSPTGPGQHGNLPLPSHSGHTPGILNVPDLLSRPQGMQKAPRNQAFLDDPAIANMQRPDVDLHEQPRRPVNGPPMGYFEEMPFPGVPQGGRGPAVQAAGGRTQGHPLPMGIPRPPGFEQMPPPPPGWTGQMPPPQQGSGLPTPNRGINPNFLNGPVPMHGANMPPGPPPPPPNERPPFMRGISGGNPGSGNNFGPPPGMMPPPGYMNVNGPHPPPPAGFPPMPPHNPEAMMNMGAGSSGPHPSARHPLLDMMAQVNRGGDGRGGAMLSGPPFR</sequence>
<dbReference type="PANTHER" id="PTHR13500">
    <property type="entry name" value="NUCLEOLAR PRERIBOSOMAL-ASSOCIATED PROTEIN 1"/>
    <property type="match status" value="1"/>
</dbReference>
<evidence type="ECO:0000313" key="6">
    <source>
        <dbReference type="Proteomes" id="UP000509510"/>
    </source>
</evidence>
<dbReference type="PANTHER" id="PTHR13500:SF0">
    <property type="entry name" value="NUCLEOLAR PRE-RIBOSOMAL-ASSOCIATED PROTEIN 1"/>
    <property type="match status" value="1"/>
</dbReference>
<dbReference type="Proteomes" id="UP000509510">
    <property type="component" value="Chromosome III"/>
</dbReference>
<reference evidence="6" key="1">
    <citation type="submission" date="2020-06" db="EMBL/GenBank/DDBJ databases">
        <title>A chromosome-scale genome assembly of Talaromyces rugulosus W13939.</title>
        <authorList>
            <person name="Wang B."/>
            <person name="Guo L."/>
            <person name="Ye K."/>
            <person name="Wang L."/>
        </authorList>
    </citation>
    <scope>NUCLEOTIDE SEQUENCE [LARGE SCALE GENOMIC DNA]</scope>
    <source>
        <strain evidence="6">W13939</strain>
    </source>
</reference>
<name>A0A7H8QZ15_TALRU</name>
<dbReference type="InterPro" id="IPR046784">
    <property type="entry name" value="Eap1"/>
</dbReference>
<accession>A0A7H8QZ15</accession>
<evidence type="ECO:0000259" key="4">
    <source>
        <dbReference type="Pfam" id="PF26140"/>
    </source>
</evidence>
<feature type="region of interest" description="Disordered" evidence="1">
    <location>
        <begin position="1271"/>
        <end position="1600"/>
    </location>
</feature>
<evidence type="ECO:0000259" key="2">
    <source>
        <dbReference type="Pfam" id="PF11707"/>
    </source>
</evidence>
<dbReference type="Pfam" id="PF20566">
    <property type="entry name" value="Eap1"/>
    <property type="match status" value="1"/>
</dbReference>
<feature type="compositionally biased region" description="Basic and acidic residues" evidence="1">
    <location>
        <begin position="1391"/>
        <end position="1414"/>
    </location>
</feature>
<gene>
    <name evidence="5" type="ORF">TRUGW13939_06339</name>
</gene>
<dbReference type="EMBL" id="CP055900">
    <property type="protein sequence ID" value="QKX59207.1"/>
    <property type="molecule type" value="Genomic_DNA"/>
</dbReference>
<feature type="compositionally biased region" description="Pro residues" evidence="1">
    <location>
        <begin position="1846"/>
        <end position="1856"/>
    </location>
</feature>
<dbReference type="KEGG" id="trg:TRUGW13939_06339"/>
<dbReference type="GeneID" id="55993834"/>
<feature type="domain" description="URB1 N-terminal" evidence="2">
    <location>
        <begin position="98"/>
        <end position="446"/>
    </location>
</feature>
<feature type="region of interest" description="Disordered" evidence="1">
    <location>
        <begin position="1810"/>
        <end position="1898"/>
    </location>
</feature>
<dbReference type="InterPro" id="IPR032436">
    <property type="entry name" value="URB1_C"/>
</dbReference>
<dbReference type="OrthoDB" id="72892at2759"/>
<feature type="compositionally biased region" description="Basic and acidic residues" evidence="1">
    <location>
        <begin position="1354"/>
        <end position="1384"/>
    </location>
</feature>
<feature type="compositionally biased region" description="Acidic residues" evidence="1">
    <location>
        <begin position="821"/>
        <end position="831"/>
    </location>
</feature>
<dbReference type="GO" id="GO:0005730">
    <property type="term" value="C:nucleolus"/>
    <property type="evidence" value="ECO:0007669"/>
    <property type="project" value="TreeGrafter"/>
</dbReference>